<feature type="transmembrane region" description="Helical" evidence="5">
    <location>
        <begin position="63"/>
        <end position="88"/>
    </location>
</feature>
<protein>
    <recommendedName>
        <fullName evidence="8">Protein-lysine N-methyltransferase EFM6</fullName>
    </recommendedName>
</protein>
<keyword evidence="5" id="KW-0812">Transmembrane</keyword>
<dbReference type="InterPro" id="IPR036322">
    <property type="entry name" value="WD40_repeat_dom_sf"/>
</dbReference>
<dbReference type="Pfam" id="PF10294">
    <property type="entry name" value="Methyltransf_16"/>
    <property type="match status" value="1"/>
</dbReference>
<dbReference type="InterPro" id="IPR015943">
    <property type="entry name" value="WD40/YVTN_repeat-like_dom_sf"/>
</dbReference>
<dbReference type="PROSITE" id="PS00678">
    <property type="entry name" value="WD_REPEATS_1"/>
    <property type="match status" value="1"/>
</dbReference>
<keyword evidence="3" id="KW-0677">Repeat</keyword>
<sequence>MADDTTSENDMFAIVPGILQTFVPLTADIISEDSSGGCGGKTWEAATVLSNYLVYRYTRNKSFLGGMNVVELGAGTGVVGILVAMMMAETLNPEKKESSVYITDMLFLDLMQKNVDLNLLESERKYAKVRELKWGTPCPPEILEEPVNLILASDCVYLETAFDSLLETLIELSTVDVTELLIVSKKRRKADKRFFDKLKKKFAVVEVTVFCLMFSAPYMYNRLKKTQIIKRIPVKTYGRVDFKAETPFVAVGCASKENNLFIIENTAPQTINFFDSMLEGTGLKITSAFSVPDKIYKCSFSGNKLVTGGRNSRLQIFKIDLAEIGNRGKGLEHLIECKLNSGNLADVSVAPPGTRVASVRIHDVEFSPSPSSDVPAQKFSALLGRKVFIWDLEASKTVSSEMVSHDQLMCASWSTHEPYGSLLAVGGVDHHISLLDARLLGADNGKSVVWKVERAHGGHHHPAITSIKFNFFVPYWLASAGEDSVVKLWDLRYLKNPVAKIEGNYQGIQSICWSNTHAEILTTGANDCSFKVWCVDGSVVVPFNSSRSLFVGSPATEWSDTPNLSKLKLTDPSFCTGAKLLADVVEFSGPVISVNVSWSQQNAFFALSTLGELSAIVLRPELFKSTAPHRFKQQDAPIEHSIETLVYQRDLASALFQVVQLSKKSLMEHRTFGEHDKEMIDLCTPKDVIYPITWAVANRGGISVAGSIRKIAGQWKEEGKEGGKEMVERIRMYQTVIPAKNRTEFESAVLKFNTLVDAGKKNWENILKAEDIVCKGIKQDPTFFESDYLKLLVECVLPNDYTRGLSFGFKIAQVVDLSLSPATQYKFLELAGMIGLLLFPTVFESETWIIDPSNLERKWIDGRGPKMRQIWIRGFLDDFVQEKIRSKSAGDRKAVKKRGKVEHEEIEGRKHISIENLLHDPVAVLDMIRTEINVLKEISKSLPNEETAEAIIKIVTGEDEVTLCFLQEDLKSILHFVSIFRHAESAAIAKLKFYTESAYGAAMNQINEIEKNKMQPVANMAHDLTAAAKPMREILCTVIKIGLILAQLMEAKNVLEKDGIELSARCISVLRELLNLTSEFVLKLLDTMERDFGKIGFAGVYARDLAALAQEEIRHLCRGCSKPSEAKTRATATIIATSTGASLKDSSSGGAFMEDVYTYIEKLARITKQNQA</sequence>
<organism evidence="6 7">
    <name type="scientific">Physocladia obscura</name>
    <dbReference type="NCBI Taxonomy" id="109957"/>
    <lineage>
        <taxon>Eukaryota</taxon>
        <taxon>Fungi</taxon>
        <taxon>Fungi incertae sedis</taxon>
        <taxon>Chytridiomycota</taxon>
        <taxon>Chytridiomycota incertae sedis</taxon>
        <taxon>Chytridiomycetes</taxon>
        <taxon>Chytridiales</taxon>
        <taxon>Chytriomycetaceae</taxon>
        <taxon>Physocladia</taxon>
    </lineage>
</organism>
<comment type="similarity">
    <text evidence="1">Belongs to the WD repeat EIPR1 family.</text>
</comment>
<comment type="caution">
    <text evidence="6">The sequence shown here is derived from an EMBL/GenBank/DDBJ whole genome shotgun (WGS) entry which is preliminary data.</text>
</comment>
<keyword evidence="2 4" id="KW-0853">WD repeat</keyword>
<dbReference type="Pfam" id="PF00400">
    <property type="entry name" value="WD40"/>
    <property type="match status" value="2"/>
</dbReference>
<dbReference type="SMART" id="SM00320">
    <property type="entry name" value="WD40"/>
    <property type="match status" value="4"/>
</dbReference>
<dbReference type="Proteomes" id="UP001211907">
    <property type="component" value="Unassembled WGS sequence"/>
</dbReference>
<dbReference type="EMBL" id="JADGJH010001620">
    <property type="protein sequence ID" value="KAJ3111542.1"/>
    <property type="molecule type" value="Genomic_DNA"/>
</dbReference>
<feature type="repeat" description="WD" evidence="4">
    <location>
        <begin position="457"/>
        <end position="492"/>
    </location>
</feature>
<gene>
    <name evidence="6" type="ORF">HK100_002653</name>
</gene>
<dbReference type="PROSITE" id="PS50082">
    <property type="entry name" value="WD_REPEATS_2"/>
    <property type="match status" value="1"/>
</dbReference>
<dbReference type="Gene3D" id="3.40.50.150">
    <property type="entry name" value="Vaccinia Virus protein VP39"/>
    <property type="match status" value="1"/>
</dbReference>
<evidence type="ECO:0000256" key="5">
    <source>
        <dbReference type="SAM" id="Phobius"/>
    </source>
</evidence>
<evidence type="ECO:0008006" key="8">
    <source>
        <dbReference type="Google" id="ProtNLM"/>
    </source>
</evidence>
<keyword evidence="5" id="KW-0472">Membrane</keyword>
<dbReference type="Gene3D" id="2.130.10.10">
    <property type="entry name" value="YVTN repeat-like/Quinoprotein amine dehydrogenase"/>
    <property type="match status" value="1"/>
</dbReference>
<dbReference type="SUPFAM" id="SSF53335">
    <property type="entry name" value="S-adenosyl-L-methionine-dependent methyltransferases"/>
    <property type="match status" value="1"/>
</dbReference>
<reference evidence="6" key="1">
    <citation type="submission" date="2020-05" db="EMBL/GenBank/DDBJ databases">
        <title>Phylogenomic resolution of chytrid fungi.</title>
        <authorList>
            <person name="Stajich J.E."/>
            <person name="Amses K."/>
            <person name="Simmons R."/>
            <person name="Seto K."/>
            <person name="Myers J."/>
            <person name="Bonds A."/>
            <person name="Quandt C.A."/>
            <person name="Barry K."/>
            <person name="Liu P."/>
            <person name="Grigoriev I."/>
            <person name="Longcore J.E."/>
            <person name="James T.Y."/>
        </authorList>
    </citation>
    <scope>NUCLEOTIDE SEQUENCE</scope>
    <source>
        <strain evidence="6">JEL0513</strain>
    </source>
</reference>
<dbReference type="PANTHER" id="PTHR14205">
    <property type="entry name" value="WD-REPEAT PROTEIN"/>
    <property type="match status" value="1"/>
</dbReference>
<dbReference type="InterPro" id="IPR019410">
    <property type="entry name" value="Methyltransf_16"/>
</dbReference>
<accession>A0AAD5XA34</accession>
<dbReference type="InterPro" id="IPR019775">
    <property type="entry name" value="WD40_repeat_CS"/>
</dbReference>
<evidence type="ECO:0000256" key="3">
    <source>
        <dbReference type="ARBA" id="ARBA00022737"/>
    </source>
</evidence>
<dbReference type="SUPFAM" id="SSF50978">
    <property type="entry name" value="WD40 repeat-like"/>
    <property type="match status" value="1"/>
</dbReference>
<evidence type="ECO:0000256" key="2">
    <source>
        <dbReference type="ARBA" id="ARBA00022574"/>
    </source>
</evidence>
<proteinExistence type="inferred from homology"/>
<dbReference type="GO" id="GO:0016567">
    <property type="term" value="P:protein ubiquitination"/>
    <property type="evidence" value="ECO:0007669"/>
    <property type="project" value="TreeGrafter"/>
</dbReference>
<evidence type="ECO:0000313" key="7">
    <source>
        <dbReference type="Proteomes" id="UP001211907"/>
    </source>
</evidence>
<dbReference type="InterPro" id="IPR029063">
    <property type="entry name" value="SAM-dependent_MTases_sf"/>
</dbReference>
<dbReference type="PANTHER" id="PTHR14205:SF15">
    <property type="entry name" value="EARP AND GARP COMPLEX-INTERACTING PROTEIN 1"/>
    <property type="match status" value="1"/>
</dbReference>
<evidence type="ECO:0000256" key="4">
    <source>
        <dbReference type="PROSITE-ProRule" id="PRU00221"/>
    </source>
</evidence>
<dbReference type="AlphaFoldDB" id="A0AAD5XA34"/>
<keyword evidence="7" id="KW-1185">Reference proteome</keyword>
<name>A0AAD5XA34_9FUNG</name>
<keyword evidence="5" id="KW-1133">Transmembrane helix</keyword>
<dbReference type="InterPro" id="IPR001680">
    <property type="entry name" value="WD40_rpt"/>
</dbReference>
<evidence type="ECO:0000313" key="6">
    <source>
        <dbReference type="EMBL" id="KAJ3111542.1"/>
    </source>
</evidence>
<dbReference type="InterPro" id="IPR040323">
    <property type="entry name" value="EIPR1"/>
</dbReference>
<evidence type="ECO:0000256" key="1">
    <source>
        <dbReference type="ARBA" id="ARBA00005672"/>
    </source>
</evidence>